<dbReference type="STRING" id="883161.HMPREF9306_01767"/>
<sequence length="147" mass="16362">MSDHKLRAAKESDLDAIVRLEECFTARERWSREAWRSELASDATNVFVVEAPSPVAVASFGNAIDVIELRTIAVLPNHRRNGLAAQLVREGLKWACGTSAEQMFLEVAQDNVPAATLYKKLGFELVSRRKSYYGPGRDALVMARAIR</sequence>
<feature type="domain" description="N-acetyltransferase" evidence="3">
    <location>
        <begin position="4"/>
        <end position="147"/>
    </location>
</feature>
<reference evidence="4 5" key="1">
    <citation type="submission" date="2013-04" db="EMBL/GenBank/DDBJ databases">
        <title>The Genome Sequence of Propionimicrobium lymphophilum ACS-093-V-SCH5.</title>
        <authorList>
            <consortium name="The Broad Institute Genomics Platform"/>
            <person name="Earl A."/>
            <person name="Ward D."/>
            <person name="Feldgarden M."/>
            <person name="Gevers D."/>
            <person name="Saerens B."/>
            <person name="Vaneechoutte M."/>
            <person name="Walker B."/>
            <person name="Young S."/>
            <person name="Zeng Q."/>
            <person name="Gargeya S."/>
            <person name="Fitzgerald M."/>
            <person name="Haas B."/>
            <person name="Abouelleil A."/>
            <person name="Allen A.W."/>
            <person name="Alvarado L."/>
            <person name="Arachchi H.M."/>
            <person name="Berlin A.M."/>
            <person name="Chapman S.B."/>
            <person name="Gainer-Dewar J."/>
            <person name="Goldberg J."/>
            <person name="Griggs A."/>
            <person name="Gujja S."/>
            <person name="Hansen M."/>
            <person name="Howarth C."/>
            <person name="Imamovic A."/>
            <person name="Ireland A."/>
            <person name="Larimer J."/>
            <person name="McCowan C."/>
            <person name="Murphy C."/>
            <person name="Pearson M."/>
            <person name="Poon T.W."/>
            <person name="Priest M."/>
            <person name="Roberts A."/>
            <person name="Saif S."/>
            <person name="Shea T."/>
            <person name="Sisk P."/>
            <person name="Sykes S."/>
            <person name="Wortman J."/>
            <person name="Nusbaum C."/>
            <person name="Birren B."/>
        </authorList>
    </citation>
    <scope>NUCLEOTIDE SEQUENCE [LARGE SCALE GENOMIC DNA]</scope>
    <source>
        <strain evidence="4 5">ACS-093-V-SCH5</strain>
    </source>
</reference>
<dbReference type="EMBL" id="AGZR01000009">
    <property type="protein sequence ID" value="EPD32199.1"/>
    <property type="molecule type" value="Genomic_DNA"/>
</dbReference>
<evidence type="ECO:0000313" key="4">
    <source>
        <dbReference type="EMBL" id="EPD32199.1"/>
    </source>
</evidence>
<dbReference type="PANTHER" id="PTHR43420:SF12">
    <property type="entry name" value="N-ACETYLTRANSFERASE DOMAIN-CONTAINING PROTEIN"/>
    <property type="match status" value="1"/>
</dbReference>
<dbReference type="PROSITE" id="PS51186">
    <property type="entry name" value="GNAT"/>
    <property type="match status" value="1"/>
</dbReference>
<dbReference type="Proteomes" id="UP000014417">
    <property type="component" value="Unassembled WGS sequence"/>
</dbReference>
<proteinExistence type="predicted"/>
<dbReference type="GO" id="GO:0016747">
    <property type="term" value="F:acyltransferase activity, transferring groups other than amino-acyl groups"/>
    <property type="evidence" value="ECO:0007669"/>
    <property type="project" value="InterPro"/>
</dbReference>
<evidence type="ECO:0000256" key="1">
    <source>
        <dbReference type="ARBA" id="ARBA00022679"/>
    </source>
</evidence>
<evidence type="ECO:0000256" key="2">
    <source>
        <dbReference type="ARBA" id="ARBA00023315"/>
    </source>
</evidence>
<protein>
    <recommendedName>
        <fullName evidence="3">N-acetyltransferase domain-containing protein</fullName>
    </recommendedName>
</protein>
<comment type="caution">
    <text evidence="4">The sequence shown here is derived from an EMBL/GenBank/DDBJ whole genome shotgun (WGS) entry which is preliminary data.</text>
</comment>
<dbReference type="PANTHER" id="PTHR43420">
    <property type="entry name" value="ACETYLTRANSFERASE"/>
    <property type="match status" value="1"/>
</dbReference>
<name>S2WWV8_9ACTN</name>
<evidence type="ECO:0000313" key="5">
    <source>
        <dbReference type="Proteomes" id="UP000014417"/>
    </source>
</evidence>
<dbReference type="InterPro" id="IPR000182">
    <property type="entry name" value="GNAT_dom"/>
</dbReference>
<dbReference type="InterPro" id="IPR016181">
    <property type="entry name" value="Acyl_CoA_acyltransferase"/>
</dbReference>
<gene>
    <name evidence="4" type="ORF">HMPREF9306_01767</name>
</gene>
<dbReference type="Gene3D" id="3.40.630.30">
    <property type="match status" value="1"/>
</dbReference>
<dbReference type="Pfam" id="PF00583">
    <property type="entry name" value="Acetyltransf_1"/>
    <property type="match status" value="1"/>
</dbReference>
<keyword evidence="2" id="KW-0012">Acyltransferase</keyword>
<dbReference type="SUPFAM" id="SSF55729">
    <property type="entry name" value="Acyl-CoA N-acyltransferases (Nat)"/>
    <property type="match status" value="1"/>
</dbReference>
<keyword evidence="5" id="KW-1185">Reference proteome</keyword>
<evidence type="ECO:0000259" key="3">
    <source>
        <dbReference type="PROSITE" id="PS51186"/>
    </source>
</evidence>
<dbReference type="AlphaFoldDB" id="S2WWV8"/>
<dbReference type="HOGENOM" id="CLU_013985_23_3_11"/>
<keyword evidence="1" id="KW-0808">Transferase</keyword>
<accession>S2WWV8</accession>
<dbReference type="RefSeq" id="WP_016456574.1">
    <property type="nucleotide sequence ID" value="NZ_KE150269.1"/>
</dbReference>
<organism evidence="4 5">
    <name type="scientific">Propionimicrobium lymphophilum ACS-093-V-SCH5</name>
    <dbReference type="NCBI Taxonomy" id="883161"/>
    <lineage>
        <taxon>Bacteria</taxon>
        <taxon>Bacillati</taxon>
        <taxon>Actinomycetota</taxon>
        <taxon>Actinomycetes</taxon>
        <taxon>Propionibacteriales</taxon>
        <taxon>Propionibacteriaceae</taxon>
        <taxon>Propionimicrobium</taxon>
    </lineage>
</organism>
<dbReference type="PATRIC" id="fig|883161.3.peg.1756"/>
<dbReference type="OrthoDB" id="529907at2"/>
<dbReference type="InterPro" id="IPR050680">
    <property type="entry name" value="YpeA/RimI_acetyltransf"/>
</dbReference>
<dbReference type="CDD" id="cd04301">
    <property type="entry name" value="NAT_SF"/>
    <property type="match status" value="1"/>
</dbReference>